<dbReference type="InterPro" id="IPR025949">
    <property type="entry name" value="PapC-like_C"/>
</dbReference>
<dbReference type="PANTHER" id="PTHR30451:SF5">
    <property type="entry name" value="SLR0019 PROTEIN"/>
    <property type="match status" value="1"/>
</dbReference>
<dbReference type="Gene3D" id="2.60.40.2070">
    <property type="match status" value="1"/>
</dbReference>
<protein>
    <recommendedName>
        <fullName evidence="2">PapC-like C-terminal domain-containing protein</fullName>
    </recommendedName>
</protein>
<dbReference type="InterPro" id="IPR000015">
    <property type="entry name" value="Fimb_usher"/>
</dbReference>
<dbReference type="Gene3D" id="2.60.40.2610">
    <property type="entry name" value="Outer membrane usher protein FimD, plug domain"/>
    <property type="match status" value="1"/>
</dbReference>
<dbReference type="RefSeq" id="WP_189482565.1">
    <property type="nucleotide sequence ID" value="NZ_BMYR01000006.1"/>
</dbReference>
<keyword evidence="4" id="KW-1185">Reference proteome</keyword>
<evidence type="ECO:0000313" key="3">
    <source>
        <dbReference type="EMBL" id="GGW61744.1"/>
    </source>
</evidence>
<dbReference type="Gene3D" id="2.60.40.3110">
    <property type="match status" value="1"/>
</dbReference>
<dbReference type="PANTHER" id="PTHR30451">
    <property type="entry name" value="OUTER MEMBRANE USHER PROTEIN"/>
    <property type="match status" value="1"/>
</dbReference>
<dbReference type="InterPro" id="IPR043142">
    <property type="entry name" value="PapC-like_C_sf"/>
</dbReference>
<dbReference type="Pfam" id="PF13953">
    <property type="entry name" value="PapC_C"/>
    <property type="match status" value="1"/>
</dbReference>
<sequence>MRKLLYLLVLSSTVLSAPLSAETLFLDVFLNGVKVKELVQFEYEQTHFWSDENVLLTTSLSDYAAALSGRIDYCALNLIQCEYDVSTQRLYLTAELALFPAQRIVGFSKSGLQPTKSFGALLNYDTYFRNFSGGVQTLDLLQQWRGFGNFGMIETTANYSKYFSSESQSSTNQGLVRYDSFWQYNDEAHMRFLRIGDMVSGSSSWARQVRMAGVKLSRRFELDPQFVRYPYPEFVGSAVLPSDVEIFINSARLFAGQVAPGPFILDSEPSITGLATATIITTDITGQAVSREVEFYIAPDLLRKGVFDYDVNLGVLRQNFGIRSFDYASDPLGIADLRYGISDAVTLGMHAEVGADIYNLGGGTDFNFANVGVISLAAAYGKNEQIGGWLGLFGYRFQTRSWGVAFKYKQQQQTYQDIGTTQWVPQNKREIQVNAAYSFNNGVSMGAGYFVLEPFDGQKRQLLSVFYSQSFEVASLSASLNWDAELSATSFGLNLSFPLGSRYRANTNTQRDTTGKVNSLVAINQARVGNQGGRWAANAVIGTGDYSVSGGWRGSAAEYSGGFYDRGDSKGYFAQASGAVVWAENTLLLGNRIADAFAIVSTGGLANVPVVVENQLVGESDRNGLFLVTGLASYNPVNISINTKVLPLDTNVVDDRVTIMAAAGHGAKVNFELYQTYAALVIVQDKNGRPIPVGSIATINNENTPFFVGWDGELYLERLQSTNTVILKNGKLTCVISFNFAAKPNDIPVLGPFVCDAKEK</sequence>
<dbReference type="EMBL" id="BMYR01000006">
    <property type="protein sequence ID" value="GGW61744.1"/>
    <property type="molecule type" value="Genomic_DNA"/>
</dbReference>
<accession>A0ABQ2WPZ9</accession>
<evidence type="ECO:0000259" key="2">
    <source>
        <dbReference type="Pfam" id="PF13953"/>
    </source>
</evidence>
<comment type="caution">
    <text evidence="3">The sequence shown here is derived from an EMBL/GenBank/DDBJ whole genome shotgun (WGS) entry which is preliminary data.</text>
</comment>
<evidence type="ECO:0000313" key="4">
    <source>
        <dbReference type="Proteomes" id="UP000634667"/>
    </source>
</evidence>
<feature type="chain" id="PRO_5045669146" description="PapC-like C-terminal domain-containing protein" evidence="1">
    <location>
        <begin position="22"/>
        <end position="760"/>
    </location>
</feature>
<reference evidence="4" key="1">
    <citation type="journal article" date="2019" name="Int. J. Syst. Evol. Microbiol.">
        <title>The Global Catalogue of Microorganisms (GCM) 10K type strain sequencing project: providing services to taxonomists for standard genome sequencing and annotation.</title>
        <authorList>
            <consortium name="The Broad Institute Genomics Platform"/>
            <consortium name="The Broad Institute Genome Sequencing Center for Infectious Disease"/>
            <person name="Wu L."/>
            <person name="Ma J."/>
        </authorList>
    </citation>
    <scope>NUCLEOTIDE SEQUENCE [LARGE SCALE GENOMIC DNA]</scope>
    <source>
        <strain evidence="4">KCTC 23723</strain>
    </source>
</reference>
<dbReference type="Pfam" id="PF00577">
    <property type="entry name" value="Usher"/>
    <property type="match status" value="1"/>
</dbReference>
<evidence type="ECO:0000256" key="1">
    <source>
        <dbReference type="SAM" id="SignalP"/>
    </source>
</evidence>
<dbReference type="Proteomes" id="UP000634667">
    <property type="component" value="Unassembled WGS sequence"/>
</dbReference>
<name>A0ABQ2WPZ9_9ALTE</name>
<feature type="domain" description="PapC-like C-terminal" evidence="2">
    <location>
        <begin position="683"/>
        <end position="740"/>
    </location>
</feature>
<proteinExistence type="predicted"/>
<organism evidence="3 4">
    <name type="scientific">Alishewanella tabrizica</name>
    <dbReference type="NCBI Taxonomy" id="671278"/>
    <lineage>
        <taxon>Bacteria</taxon>
        <taxon>Pseudomonadati</taxon>
        <taxon>Pseudomonadota</taxon>
        <taxon>Gammaproteobacteria</taxon>
        <taxon>Alteromonadales</taxon>
        <taxon>Alteromonadaceae</taxon>
        <taxon>Alishewanella</taxon>
    </lineage>
</organism>
<feature type="signal peptide" evidence="1">
    <location>
        <begin position="1"/>
        <end position="21"/>
    </location>
</feature>
<keyword evidence="1" id="KW-0732">Signal</keyword>
<dbReference type="InterPro" id="IPR042186">
    <property type="entry name" value="FimD_plug_dom"/>
</dbReference>
<gene>
    <name evidence="3" type="ORF">GCM10008111_17410</name>
</gene>